<keyword evidence="7" id="KW-1185">Reference proteome</keyword>
<protein>
    <recommendedName>
        <fullName evidence="2">Endosome-associated-trafficking regulator 1</fullName>
    </recommendedName>
</protein>
<sequence>MEDGTGEETNPFSFKTFVQAKSVDPPPYPSNIDKKDKQKGRSKIVSKARKKESFDEDAVPFPEVNNLDDRHLESKSSKTSQELFPSDDITSNGGAANRESDSNPFSFKNFVSKEKDVASKKNRVLQIIGDEVHEVKPMSAHSLQDNGSNSQYVFGFTPPGSDTSDSETEERHSNALNCHSPDSGSVHYVVASANSSHEQLLLIEELNQLREDNKKLKKEVEDVTLSRDNERKKVFTLQKKLAMIEKREAEETAALENMVQMVEKNLELTTKRALKAEAQVIKMKEEIKGAKTETVPMETYQELLDTHHSTLTSIKAKSRAASDEMILAARRAEQALRDLYSGVDTLKIVSSELHYIDRITDITPPDHAS</sequence>
<dbReference type="PANTHER" id="PTHR31259:SF3">
    <property type="entry name" value="ENDOSOME-ASSOCIATED-TRAFFICKING REGULATOR 1"/>
    <property type="match status" value="1"/>
</dbReference>
<dbReference type="GO" id="GO:0055037">
    <property type="term" value="C:recycling endosome"/>
    <property type="evidence" value="ECO:0007669"/>
    <property type="project" value="TreeGrafter"/>
</dbReference>
<evidence type="ECO:0000256" key="1">
    <source>
        <dbReference type="ARBA" id="ARBA00007791"/>
    </source>
</evidence>
<dbReference type="PANTHER" id="PTHR31259">
    <property type="entry name" value="ENDOSOME-ASSOCIATED TRAFFICKING REGULATOR 1"/>
    <property type="match status" value="1"/>
</dbReference>
<keyword evidence="3 4" id="KW-0175">Coiled coil</keyword>
<dbReference type="EnsemblMetazoa" id="XM_021044416.2">
    <property type="protein sequence ID" value="XP_020900075.1"/>
    <property type="gene ID" value="LOC110238728"/>
</dbReference>
<evidence type="ECO:0000256" key="5">
    <source>
        <dbReference type="SAM" id="MobiDB-lite"/>
    </source>
</evidence>
<evidence type="ECO:0000313" key="7">
    <source>
        <dbReference type="Proteomes" id="UP000887567"/>
    </source>
</evidence>
<dbReference type="GO" id="GO:0005813">
    <property type="term" value="C:centrosome"/>
    <property type="evidence" value="ECO:0007669"/>
    <property type="project" value="TreeGrafter"/>
</dbReference>
<evidence type="ECO:0000313" key="6">
    <source>
        <dbReference type="EnsemblMetazoa" id="XP_020900075.1"/>
    </source>
</evidence>
<reference evidence="6" key="1">
    <citation type="submission" date="2022-11" db="UniProtKB">
        <authorList>
            <consortium name="EnsemblMetazoa"/>
        </authorList>
    </citation>
    <scope>IDENTIFICATION</scope>
</reference>
<proteinExistence type="inferred from homology"/>
<dbReference type="GO" id="GO:1903566">
    <property type="term" value="P:positive regulation of protein localization to cilium"/>
    <property type="evidence" value="ECO:0007669"/>
    <property type="project" value="TreeGrafter"/>
</dbReference>
<name>A0A913X798_EXADI</name>
<dbReference type="GO" id="GO:0045724">
    <property type="term" value="P:positive regulation of cilium assembly"/>
    <property type="evidence" value="ECO:0007669"/>
    <property type="project" value="TreeGrafter"/>
</dbReference>
<evidence type="ECO:0000256" key="3">
    <source>
        <dbReference type="ARBA" id="ARBA00023054"/>
    </source>
</evidence>
<feature type="region of interest" description="Disordered" evidence="5">
    <location>
        <begin position="157"/>
        <end position="180"/>
    </location>
</feature>
<dbReference type="GO" id="GO:0030496">
    <property type="term" value="C:midbody"/>
    <property type="evidence" value="ECO:0007669"/>
    <property type="project" value="TreeGrafter"/>
</dbReference>
<dbReference type="AlphaFoldDB" id="A0A913X798"/>
<dbReference type="KEGG" id="epa:110238728"/>
<evidence type="ECO:0000256" key="2">
    <source>
        <dbReference type="ARBA" id="ARBA00016007"/>
    </source>
</evidence>
<dbReference type="GO" id="GO:0005769">
    <property type="term" value="C:early endosome"/>
    <property type="evidence" value="ECO:0007669"/>
    <property type="project" value="TreeGrafter"/>
</dbReference>
<feature type="compositionally biased region" description="Basic residues" evidence="5">
    <location>
        <begin position="37"/>
        <end position="50"/>
    </location>
</feature>
<feature type="coiled-coil region" evidence="4">
    <location>
        <begin position="199"/>
        <end position="233"/>
    </location>
</feature>
<dbReference type="GeneID" id="110238728"/>
<feature type="compositionally biased region" description="Basic and acidic residues" evidence="5">
    <location>
        <begin position="67"/>
        <end position="76"/>
    </location>
</feature>
<accession>A0A913X798</accession>
<feature type="compositionally biased region" description="Polar residues" evidence="5">
    <location>
        <begin position="77"/>
        <end position="94"/>
    </location>
</feature>
<dbReference type="OrthoDB" id="6499155at2759"/>
<comment type="similarity">
    <text evidence="1">Belongs to the ENTR1 family.</text>
</comment>
<dbReference type="Proteomes" id="UP000887567">
    <property type="component" value="Unplaced"/>
</dbReference>
<organism evidence="6 7">
    <name type="scientific">Exaiptasia diaphana</name>
    <name type="common">Tropical sea anemone</name>
    <name type="synonym">Aiptasia pulchella</name>
    <dbReference type="NCBI Taxonomy" id="2652724"/>
    <lineage>
        <taxon>Eukaryota</taxon>
        <taxon>Metazoa</taxon>
        <taxon>Cnidaria</taxon>
        <taxon>Anthozoa</taxon>
        <taxon>Hexacorallia</taxon>
        <taxon>Actiniaria</taxon>
        <taxon>Aiptasiidae</taxon>
        <taxon>Exaiptasia</taxon>
    </lineage>
</organism>
<dbReference type="RefSeq" id="XP_020900075.1">
    <property type="nucleotide sequence ID" value="XM_021044416.2"/>
</dbReference>
<feature type="coiled-coil region" evidence="4">
    <location>
        <begin position="259"/>
        <end position="293"/>
    </location>
</feature>
<dbReference type="GO" id="GO:0036064">
    <property type="term" value="C:ciliary basal body"/>
    <property type="evidence" value="ECO:0007669"/>
    <property type="project" value="TreeGrafter"/>
</dbReference>
<evidence type="ECO:0000256" key="4">
    <source>
        <dbReference type="SAM" id="Coils"/>
    </source>
</evidence>
<dbReference type="OMA" id="WIMITEQ"/>
<dbReference type="InterPro" id="IPR026757">
    <property type="entry name" value="ENTR1"/>
</dbReference>
<dbReference type="GO" id="GO:0032465">
    <property type="term" value="P:regulation of cytokinesis"/>
    <property type="evidence" value="ECO:0007669"/>
    <property type="project" value="TreeGrafter"/>
</dbReference>
<feature type="region of interest" description="Disordered" evidence="5">
    <location>
        <begin position="1"/>
        <end position="107"/>
    </location>
</feature>